<organism evidence="2 3">
    <name type="scientific">Nocardia caishijiensis</name>
    <dbReference type="NCBI Taxonomy" id="184756"/>
    <lineage>
        <taxon>Bacteria</taxon>
        <taxon>Bacillati</taxon>
        <taxon>Actinomycetota</taxon>
        <taxon>Actinomycetes</taxon>
        <taxon>Mycobacteriales</taxon>
        <taxon>Nocardiaceae</taxon>
        <taxon>Nocardia</taxon>
    </lineage>
</organism>
<dbReference type="SUPFAM" id="SSF140453">
    <property type="entry name" value="EsxAB dimer-like"/>
    <property type="match status" value="1"/>
</dbReference>
<keyword evidence="3" id="KW-1185">Reference proteome</keyword>
<evidence type="ECO:0000313" key="3">
    <source>
        <dbReference type="Proteomes" id="UP000798951"/>
    </source>
</evidence>
<dbReference type="Gene3D" id="1.10.287.1060">
    <property type="entry name" value="ESAT-6-like"/>
    <property type="match status" value="1"/>
</dbReference>
<dbReference type="Proteomes" id="UP000798951">
    <property type="component" value="Unassembled WGS sequence"/>
</dbReference>
<comment type="similarity">
    <text evidence="1">Belongs to the WXG100 family.</text>
</comment>
<gene>
    <name evidence="2" type="ORF">FNL39_1011124</name>
</gene>
<protein>
    <recommendedName>
        <fullName evidence="1">ESAT-6-like protein</fullName>
    </recommendedName>
</protein>
<evidence type="ECO:0000313" key="2">
    <source>
        <dbReference type="EMBL" id="KAF0849680.1"/>
    </source>
</evidence>
<dbReference type="InterPro" id="IPR036689">
    <property type="entry name" value="ESAT-6-like_sf"/>
</dbReference>
<comment type="caution">
    <text evidence="2">The sequence shown here is derived from an EMBL/GenBank/DDBJ whole genome shotgun (WGS) entry which is preliminary data.</text>
</comment>
<dbReference type="NCBIfam" id="TIGR03930">
    <property type="entry name" value="WXG100_ESAT6"/>
    <property type="match status" value="1"/>
</dbReference>
<dbReference type="InterPro" id="IPR010310">
    <property type="entry name" value="T7SS_ESAT-6-like"/>
</dbReference>
<reference evidence="2 3" key="1">
    <citation type="submission" date="2019-07" db="EMBL/GenBank/DDBJ databases">
        <title>Genomic Encyclopedia of Type Strains, Phase IV (KMG-IV): sequencing the most valuable type-strain genomes for metagenomic binning, comparative biology and taxonomic classification.</title>
        <authorList>
            <person name="Goeker M."/>
        </authorList>
    </citation>
    <scope>NUCLEOTIDE SEQUENCE [LARGE SCALE GENOMIC DNA]</scope>
    <source>
        <strain evidence="2 3">DSM 44831</strain>
    </source>
</reference>
<dbReference type="Pfam" id="PF06013">
    <property type="entry name" value="WXG100"/>
    <property type="match status" value="1"/>
</dbReference>
<accession>A0ABQ6YVS4</accession>
<proteinExistence type="inferred from homology"/>
<sequence length="99" mass="10820">MSESFSVDLDDLEEVTIRIRGYQQYLTDGLADLQQRIDALNSSWEGIAAAAFAEAHRDWGTAVADIGNALTSLCDAAQSARSSYSDAGDTNTRIFQRRS</sequence>
<evidence type="ECO:0000256" key="1">
    <source>
        <dbReference type="RuleBase" id="RU362001"/>
    </source>
</evidence>
<dbReference type="EMBL" id="VMSD01000001">
    <property type="protein sequence ID" value="KAF0849680.1"/>
    <property type="molecule type" value="Genomic_DNA"/>
</dbReference>
<name>A0ABQ6YVS4_9NOCA</name>
<dbReference type="RefSeq" id="WP_159372840.1">
    <property type="nucleotide sequence ID" value="NZ_VMSD01000001.1"/>
</dbReference>